<dbReference type="GO" id="GO:0009880">
    <property type="term" value="P:embryonic pattern specification"/>
    <property type="evidence" value="ECO:0007669"/>
    <property type="project" value="TreeGrafter"/>
</dbReference>
<sequence>REPRGHPQTLRSRGAFGFQHPVRLYLPMSKREEYLQGSGEDVLASFPVQATIHFYNDDSESESGSEADEEERGEEARPPELQRQEPKAQAGAAEPGCSAQQRKGRLPLGASPGAGAYSWSR</sequence>
<protein>
    <recommendedName>
        <fullName evidence="7">Protein ripply3</fullName>
    </recommendedName>
</protein>
<feature type="compositionally biased region" description="Acidic residues" evidence="8">
    <location>
        <begin position="57"/>
        <end position="73"/>
    </location>
</feature>
<gene>
    <name evidence="9" type="primary">Ripply3</name>
</gene>
<dbReference type="Pfam" id="PF14998">
    <property type="entry name" value="Ripply"/>
    <property type="match status" value="1"/>
</dbReference>
<reference evidence="9" key="2">
    <citation type="submission" date="2025-09" db="UniProtKB">
        <authorList>
            <consortium name="Ensembl"/>
        </authorList>
    </citation>
    <scope>IDENTIFICATION</scope>
</reference>
<feature type="region of interest" description="Disordered" evidence="8">
    <location>
        <begin position="55"/>
        <end position="121"/>
    </location>
</feature>
<evidence type="ECO:0000256" key="1">
    <source>
        <dbReference type="ARBA" id="ARBA00004123"/>
    </source>
</evidence>
<keyword evidence="10" id="KW-1185">Reference proteome</keyword>
<evidence type="ECO:0000313" key="9">
    <source>
        <dbReference type="Ensembl" id="ENSCLAP00000008933.1"/>
    </source>
</evidence>
<name>A0A8C2V537_CHILA</name>
<evidence type="ECO:0000256" key="6">
    <source>
        <dbReference type="ARBA" id="ARBA00023242"/>
    </source>
</evidence>
<dbReference type="AlphaFoldDB" id="A0A8C2V537"/>
<evidence type="ECO:0000256" key="3">
    <source>
        <dbReference type="ARBA" id="ARBA00022473"/>
    </source>
</evidence>
<organism evidence="9 10">
    <name type="scientific">Chinchilla lanigera</name>
    <name type="common">Long-tailed chinchilla</name>
    <name type="synonym">Chinchilla villidera</name>
    <dbReference type="NCBI Taxonomy" id="34839"/>
    <lineage>
        <taxon>Eukaryota</taxon>
        <taxon>Metazoa</taxon>
        <taxon>Chordata</taxon>
        <taxon>Craniata</taxon>
        <taxon>Vertebrata</taxon>
        <taxon>Euteleostomi</taxon>
        <taxon>Mammalia</taxon>
        <taxon>Eutheria</taxon>
        <taxon>Euarchontoglires</taxon>
        <taxon>Glires</taxon>
        <taxon>Rodentia</taxon>
        <taxon>Hystricomorpha</taxon>
        <taxon>Chinchillidae</taxon>
        <taxon>Chinchilla</taxon>
    </lineage>
</organism>
<dbReference type="GO" id="GO:0000122">
    <property type="term" value="P:negative regulation of transcription by RNA polymerase II"/>
    <property type="evidence" value="ECO:0007669"/>
    <property type="project" value="TreeGrafter"/>
</dbReference>
<dbReference type="GO" id="GO:0005634">
    <property type="term" value="C:nucleus"/>
    <property type="evidence" value="ECO:0007669"/>
    <property type="project" value="UniProtKB-SubCell"/>
</dbReference>
<dbReference type="GeneTree" id="ENSGT00730000111429"/>
<keyword evidence="3" id="KW-0217">Developmental protein</keyword>
<accession>A0A8C2V537</accession>
<comment type="subcellular location">
    <subcellularLocation>
        <location evidence="1">Nucleus</location>
    </subcellularLocation>
</comment>
<evidence type="ECO:0000313" key="10">
    <source>
        <dbReference type="Proteomes" id="UP000694398"/>
    </source>
</evidence>
<dbReference type="PANTHER" id="PTHR16770">
    <property type="entry name" value="PROTEIN RIPPLY-LIKE"/>
    <property type="match status" value="1"/>
</dbReference>
<keyword evidence="4" id="KW-0805">Transcription regulation</keyword>
<dbReference type="Proteomes" id="UP000694398">
    <property type="component" value="Unassembled WGS sequence"/>
</dbReference>
<dbReference type="Ensembl" id="ENSCLAT00000009061.1">
    <property type="protein sequence ID" value="ENSCLAP00000008933.1"/>
    <property type="gene ID" value="ENSCLAG00000006237.1"/>
</dbReference>
<evidence type="ECO:0000256" key="5">
    <source>
        <dbReference type="ARBA" id="ARBA00023163"/>
    </source>
</evidence>
<comment type="similarity">
    <text evidence="2">Belongs to the ripply family.</text>
</comment>
<proteinExistence type="inferred from homology"/>
<reference evidence="9" key="1">
    <citation type="submission" date="2025-08" db="UniProtKB">
        <authorList>
            <consortium name="Ensembl"/>
        </authorList>
    </citation>
    <scope>IDENTIFICATION</scope>
</reference>
<evidence type="ECO:0000256" key="8">
    <source>
        <dbReference type="SAM" id="MobiDB-lite"/>
    </source>
</evidence>
<feature type="compositionally biased region" description="Basic and acidic residues" evidence="8">
    <location>
        <begin position="74"/>
        <end position="86"/>
    </location>
</feature>
<evidence type="ECO:0000256" key="4">
    <source>
        <dbReference type="ARBA" id="ARBA00023015"/>
    </source>
</evidence>
<evidence type="ECO:0000256" key="7">
    <source>
        <dbReference type="ARBA" id="ARBA00040827"/>
    </source>
</evidence>
<keyword evidence="5" id="KW-0804">Transcription</keyword>
<keyword evidence="6" id="KW-0539">Nucleus</keyword>
<evidence type="ECO:0000256" key="2">
    <source>
        <dbReference type="ARBA" id="ARBA00006944"/>
    </source>
</evidence>
<dbReference type="InterPro" id="IPR028127">
    <property type="entry name" value="Ripply_fam"/>
</dbReference>
<dbReference type="PANTHER" id="PTHR16770:SF4">
    <property type="entry name" value="PROTEIN RIPPLY3"/>
    <property type="match status" value="1"/>
</dbReference>